<feature type="signal peptide" evidence="1">
    <location>
        <begin position="1"/>
        <end position="25"/>
    </location>
</feature>
<dbReference type="InterPro" id="IPR013424">
    <property type="entry name" value="Ice-binding_C"/>
</dbReference>
<keyword evidence="5" id="KW-1185">Reference proteome</keyword>
<dbReference type="Proteomes" id="UP001326110">
    <property type="component" value="Chromosome"/>
</dbReference>
<dbReference type="NCBIfam" id="TIGR04215">
    <property type="entry name" value="choice_anch_A"/>
    <property type="match status" value="1"/>
</dbReference>
<evidence type="ECO:0000313" key="5">
    <source>
        <dbReference type="Proteomes" id="UP001326110"/>
    </source>
</evidence>
<proteinExistence type="predicted"/>
<gene>
    <name evidence="4" type="ORF">SR858_21435</name>
</gene>
<organism evidence="4 5">
    <name type="scientific">Duganella zoogloeoides</name>
    <dbReference type="NCBI Taxonomy" id="75659"/>
    <lineage>
        <taxon>Bacteria</taxon>
        <taxon>Pseudomonadati</taxon>
        <taxon>Pseudomonadota</taxon>
        <taxon>Betaproteobacteria</taxon>
        <taxon>Burkholderiales</taxon>
        <taxon>Oxalobacteraceae</taxon>
        <taxon>Telluria group</taxon>
        <taxon>Duganella</taxon>
    </lineage>
</organism>
<evidence type="ECO:0000259" key="3">
    <source>
        <dbReference type="Pfam" id="PF20597"/>
    </source>
</evidence>
<sequence length="312" mass="31792">MSVSTITARFISSVALASAMTVAHADVLEIDLGGAAVYSFNDFKSGSGRVDGSILAGRDISLANYSVNTSNTGAYGDYAVVAGRDFTFTSGNVGHGSTYVGGTSYLNQSGTLNGPVTTGTAPADLNALATSLTQTSNALAALTPTASTEQKWNGIFINGTNSQVEVINLDASWLDSSSWYSFSNLSAGATLIVNFLGDSATFKGGFSAFDGYNVLFNFADATTLNFVNGFNANVLAPKATVTGGSGTIYGTVVVNDWNSSVTIGTAAGGGFAAVDVPGLELVATAVPEAQTWAMLLAGLGLMGVVARRRKSA</sequence>
<feature type="domain" description="Ice-binding protein C-terminal" evidence="2">
    <location>
        <begin position="285"/>
        <end position="309"/>
    </location>
</feature>
<accession>A0ABZ0XWE2</accession>
<evidence type="ECO:0000259" key="2">
    <source>
        <dbReference type="Pfam" id="PF07589"/>
    </source>
</evidence>
<dbReference type="Pfam" id="PF07589">
    <property type="entry name" value="PEP-CTERM"/>
    <property type="match status" value="1"/>
</dbReference>
<keyword evidence="1" id="KW-0732">Signal</keyword>
<evidence type="ECO:0000313" key="4">
    <source>
        <dbReference type="EMBL" id="WQH03587.1"/>
    </source>
</evidence>
<name>A0ABZ0XWE2_9BURK</name>
<evidence type="ECO:0000256" key="1">
    <source>
        <dbReference type="SAM" id="SignalP"/>
    </source>
</evidence>
<protein>
    <submittedName>
        <fullName evidence="4">Choice-of-anchor A family protein</fullName>
    </submittedName>
</protein>
<reference evidence="4 5" key="1">
    <citation type="submission" date="2023-11" db="EMBL/GenBank/DDBJ databases">
        <title>MicrobeMod: A computational toolkit for identifying prokaryotic methylation and restriction-modification with nanopore sequencing.</title>
        <authorList>
            <person name="Crits-Christoph A."/>
            <person name="Kang S.C."/>
            <person name="Lee H."/>
            <person name="Ostrov N."/>
        </authorList>
    </citation>
    <scope>NUCLEOTIDE SEQUENCE [LARGE SCALE GENOMIC DNA]</scope>
    <source>
        <strain evidence="4 5">ATCC 25935</strain>
    </source>
</reference>
<dbReference type="InterPro" id="IPR026588">
    <property type="entry name" value="Choice_anch_A"/>
</dbReference>
<feature type="chain" id="PRO_5046920882" evidence="1">
    <location>
        <begin position="26"/>
        <end position="312"/>
    </location>
</feature>
<feature type="domain" description="Choice-of-anchor A" evidence="3">
    <location>
        <begin position="37"/>
        <end position="261"/>
    </location>
</feature>
<dbReference type="EMBL" id="CP140152">
    <property type="protein sequence ID" value="WQH03587.1"/>
    <property type="molecule type" value="Genomic_DNA"/>
</dbReference>
<dbReference type="RefSeq" id="WP_322533916.1">
    <property type="nucleotide sequence ID" value="NZ_CP140152.1"/>
</dbReference>
<dbReference type="Pfam" id="PF20597">
    <property type="entry name" value="pAdhesive_15"/>
    <property type="match status" value="1"/>
</dbReference>